<feature type="region of interest" description="Disordered" evidence="1">
    <location>
        <begin position="24"/>
        <end position="46"/>
    </location>
</feature>
<dbReference type="AlphaFoldDB" id="A0A7N0VB37"/>
<dbReference type="EnsemblPlants" id="Kaladp0350s0001.1.v1.1">
    <property type="protein sequence ID" value="Kaladp0350s0001.1.v1.1"/>
    <property type="gene ID" value="Kaladp0350s0001.v1.1"/>
</dbReference>
<accession>A0A7N0VB37</accession>
<feature type="region of interest" description="Disordered" evidence="1">
    <location>
        <begin position="196"/>
        <end position="221"/>
    </location>
</feature>
<proteinExistence type="predicted"/>
<feature type="compositionally biased region" description="Basic and acidic residues" evidence="1">
    <location>
        <begin position="207"/>
        <end position="219"/>
    </location>
</feature>
<dbReference type="Proteomes" id="UP000594263">
    <property type="component" value="Unplaced"/>
</dbReference>
<dbReference type="Gramene" id="Kaladp0350s0001.1.v1.1">
    <property type="protein sequence ID" value="Kaladp0350s0001.1.v1.1"/>
    <property type="gene ID" value="Kaladp0350s0001.v1.1"/>
</dbReference>
<name>A0A7N0VB37_KALFE</name>
<reference evidence="2" key="1">
    <citation type="submission" date="2021-01" db="UniProtKB">
        <authorList>
            <consortium name="EnsemblPlants"/>
        </authorList>
    </citation>
    <scope>IDENTIFICATION</scope>
</reference>
<protein>
    <submittedName>
        <fullName evidence="2">Uncharacterized protein</fullName>
    </submittedName>
</protein>
<feature type="compositionally biased region" description="Basic residues" evidence="1">
    <location>
        <begin position="24"/>
        <end position="34"/>
    </location>
</feature>
<evidence type="ECO:0000256" key="1">
    <source>
        <dbReference type="SAM" id="MobiDB-lite"/>
    </source>
</evidence>
<feature type="region of interest" description="Disordered" evidence="1">
    <location>
        <begin position="238"/>
        <end position="260"/>
    </location>
</feature>
<feature type="region of interest" description="Disordered" evidence="1">
    <location>
        <begin position="95"/>
        <end position="125"/>
    </location>
</feature>
<evidence type="ECO:0000313" key="2">
    <source>
        <dbReference type="EnsemblPlants" id="Kaladp0350s0001.1.v1.1"/>
    </source>
</evidence>
<sequence length="260" mass="28469">MHGSIEFHTEDTCKKAYLPGLSTSKRRFGQRARRGPACSAAQSRIPRRVAHADKTNWCAQHAHNATHELPPRGSETRTMVVPPFDETSKLLLKQDDAHRPSSNSSSAASIVPSSTYESMTQRGRPVGRSDLTITRRAPTISIGLRRTFTPYRHPTRLARRSIREPMKLMTQLVLGPEADKGEAAAACGDELQAAPRMRGAGQTPSSDDEHQAGRSCADRMRHRTAASALTWYRRGRSSGAVLCPGPVVSQPKKNVGRDGV</sequence>
<keyword evidence="3" id="KW-1185">Reference proteome</keyword>
<evidence type="ECO:0000313" key="3">
    <source>
        <dbReference type="Proteomes" id="UP000594263"/>
    </source>
</evidence>
<feature type="compositionally biased region" description="Low complexity" evidence="1">
    <location>
        <begin position="100"/>
        <end position="114"/>
    </location>
</feature>
<organism evidence="2 3">
    <name type="scientific">Kalanchoe fedtschenkoi</name>
    <name type="common">Lavender scallops</name>
    <name type="synonym">South American air plant</name>
    <dbReference type="NCBI Taxonomy" id="63787"/>
    <lineage>
        <taxon>Eukaryota</taxon>
        <taxon>Viridiplantae</taxon>
        <taxon>Streptophyta</taxon>
        <taxon>Embryophyta</taxon>
        <taxon>Tracheophyta</taxon>
        <taxon>Spermatophyta</taxon>
        <taxon>Magnoliopsida</taxon>
        <taxon>eudicotyledons</taxon>
        <taxon>Gunneridae</taxon>
        <taxon>Pentapetalae</taxon>
        <taxon>Saxifragales</taxon>
        <taxon>Crassulaceae</taxon>
        <taxon>Kalanchoe</taxon>
    </lineage>
</organism>